<dbReference type="InterPro" id="IPR011335">
    <property type="entry name" value="Restrct_endonuc-II-like"/>
</dbReference>
<dbReference type="GO" id="GO:0004386">
    <property type="term" value="F:helicase activity"/>
    <property type="evidence" value="ECO:0007669"/>
    <property type="project" value="UniProtKB-KW"/>
</dbReference>
<dbReference type="InterPro" id="IPR011604">
    <property type="entry name" value="PDDEXK-like_dom_sf"/>
</dbReference>
<keyword evidence="3" id="KW-0347">Helicase</keyword>
<keyword evidence="4" id="KW-0067">ATP-binding</keyword>
<accession>A0A2I1K7G8</accession>
<dbReference type="GO" id="GO:0016787">
    <property type="term" value="F:hydrolase activity"/>
    <property type="evidence" value="ECO:0007669"/>
    <property type="project" value="UniProtKB-KW"/>
</dbReference>
<protein>
    <submittedName>
        <fullName evidence="6">Endonuclease</fullName>
    </submittedName>
</protein>
<dbReference type="InterPro" id="IPR017482">
    <property type="entry name" value="Lambda-type_endonuclease"/>
</dbReference>
<evidence type="ECO:0000256" key="3">
    <source>
        <dbReference type="ARBA" id="ARBA00022806"/>
    </source>
</evidence>
<keyword evidence="2" id="KW-0378">Hydrolase</keyword>
<dbReference type="Proteomes" id="UP000234775">
    <property type="component" value="Unassembled WGS sequence"/>
</dbReference>
<dbReference type="EMBL" id="PKGZ01000002">
    <property type="protein sequence ID" value="PKY91584.1"/>
    <property type="molecule type" value="Genomic_DNA"/>
</dbReference>
<dbReference type="NCBIfam" id="TIGR03033">
    <property type="entry name" value="phage_rel_nuc"/>
    <property type="match status" value="1"/>
</dbReference>
<dbReference type="GO" id="GO:0004519">
    <property type="term" value="F:endonuclease activity"/>
    <property type="evidence" value="ECO:0007669"/>
    <property type="project" value="UniProtKB-KW"/>
</dbReference>
<evidence type="ECO:0000313" key="6">
    <source>
        <dbReference type="EMBL" id="PKY91584.1"/>
    </source>
</evidence>
<dbReference type="Pfam" id="PF09588">
    <property type="entry name" value="YqaJ"/>
    <property type="match status" value="1"/>
</dbReference>
<dbReference type="InterPro" id="IPR019080">
    <property type="entry name" value="YqaJ_viral_recombinase"/>
</dbReference>
<dbReference type="SUPFAM" id="SSF52980">
    <property type="entry name" value="Restriction endonuclease-like"/>
    <property type="match status" value="1"/>
</dbReference>
<organism evidence="6 7">
    <name type="scientific">Aerococcus christensenii</name>
    <dbReference type="NCBI Taxonomy" id="87541"/>
    <lineage>
        <taxon>Bacteria</taxon>
        <taxon>Bacillati</taxon>
        <taxon>Bacillota</taxon>
        <taxon>Bacilli</taxon>
        <taxon>Lactobacillales</taxon>
        <taxon>Aerococcaceae</taxon>
        <taxon>Aerococcus</taxon>
    </lineage>
</organism>
<comment type="caution">
    <text evidence="6">The sequence shown here is derived from an EMBL/GenBank/DDBJ whole genome shotgun (WGS) entry which is preliminary data.</text>
</comment>
<reference evidence="6 7" key="1">
    <citation type="submission" date="2017-12" db="EMBL/GenBank/DDBJ databases">
        <title>Phylogenetic diversity of female urinary microbiome.</title>
        <authorList>
            <person name="Thomas-White K."/>
            <person name="Wolfe A.J."/>
        </authorList>
    </citation>
    <scope>NUCLEOTIDE SEQUENCE [LARGE SCALE GENOMIC DNA]</scope>
    <source>
        <strain evidence="6 7">UMB0844</strain>
    </source>
</reference>
<proteinExistence type="predicted"/>
<evidence type="ECO:0000313" key="7">
    <source>
        <dbReference type="Proteomes" id="UP000234775"/>
    </source>
</evidence>
<dbReference type="Gene3D" id="3.90.320.10">
    <property type="match status" value="1"/>
</dbReference>
<feature type="domain" description="YqaJ viral recombinase" evidence="5">
    <location>
        <begin position="19"/>
        <end position="137"/>
    </location>
</feature>
<dbReference type="AlphaFoldDB" id="A0A2I1K7G8"/>
<name>A0A2I1K7G8_9LACT</name>
<dbReference type="RefSeq" id="WP_101659834.1">
    <property type="nucleotide sequence ID" value="NZ_PKGZ01000002.1"/>
</dbReference>
<keyword evidence="6" id="KW-0540">Nuclease</keyword>
<dbReference type="GO" id="GO:0005524">
    <property type="term" value="F:ATP binding"/>
    <property type="evidence" value="ECO:0007669"/>
    <property type="project" value="UniProtKB-KW"/>
</dbReference>
<keyword evidence="6" id="KW-0255">Endonuclease</keyword>
<evidence type="ECO:0000256" key="1">
    <source>
        <dbReference type="ARBA" id="ARBA00022741"/>
    </source>
</evidence>
<evidence type="ECO:0000259" key="5">
    <source>
        <dbReference type="Pfam" id="PF09588"/>
    </source>
</evidence>
<gene>
    <name evidence="6" type="ORF">CYJ27_02600</name>
</gene>
<keyword evidence="1" id="KW-0547">Nucleotide-binding</keyword>
<keyword evidence="7" id="KW-1185">Reference proteome</keyword>
<sequence length="305" mass="35887">MDIEFKGFGLAKKDDNVTQHRERYVGGSDVPTILGINKYKTQYELAKEKTGLVEKPFISNEYTDYGNKMEPQIRNYINAVNQTHFIVDTVINEDQHIRSNVDGVDYKEGILLEIKTHGKNYNQLVYEAQMQLYMAQLNLKIGWLAMYERPANFDVEFNSDHLKIVEVERDEDFIRKIYDAIETFWIRCEYLKEKPEMDETEYMTIGTDMDIAIVKLNRVAPKLLALKEQAEELKKIEEDAKALLYQKMTENDIKKIETPFLTVIRVLPSKTLKFDSKRFKAEHEELYSEYLKESERKGFVTFKGR</sequence>
<evidence type="ECO:0000256" key="4">
    <source>
        <dbReference type="ARBA" id="ARBA00022840"/>
    </source>
</evidence>
<evidence type="ECO:0000256" key="2">
    <source>
        <dbReference type="ARBA" id="ARBA00022801"/>
    </source>
</evidence>